<dbReference type="Proteomes" id="UP000886857">
    <property type="component" value="Unassembled WGS sequence"/>
</dbReference>
<reference evidence="1" key="1">
    <citation type="submission" date="2020-10" db="EMBL/GenBank/DDBJ databases">
        <authorList>
            <person name="Gilroy R."/>
        </authorList>
    </citation>
    <scope>NUCLEOTIDE SEQUENCE</scope>
    <source>
        <strain evidence="1">10406</strain>
    </source>
</reference>
<reference evidence="1" key="2">
    <citation type="journal article" date="2021" name="PeerJ">
        <title>Extensive microbial diversity within the chicken gut microbiome revealed by metagenomics and culture.</title>
        <authorList>
            <person name="Gilroy R."/>
            <person name="Ravi A."/>
            <person name="Getino M."/>
            <person name="Pursley I."/>
            <person name="Horton D.L."/>
            <person name="Alikhan N.F."/>
            <person name="Baker D."/>
            <person name="Gharbi K."/>
            <person name="Hall N."/>
            <person name="Watson M."/>
            <person name="Adriaenssens E.M."/>
            <person name="Foster-Nyarko E."/>
            <person name="Jarju S."/>
            <person name="Secka A."/>
            <person name="Antonio M."/>
            <person name="Oren A."/>
            <person name="Chaudhuri R.R."/>
            <person name="La Ragione R."/>
            <person name="Hildebrand F."/>
            <person name="Pallen M.J."/>
        </authorList>
    </citation>
    <scope>NUCLEOTIDE SEQUENCE</scope>
    <source>
        <strain evidence="1">10406</strain>
    </source>
</reference>
<sequence>MKITREMVRGTAMGIRAIDNVIRYAENDALIATASAQKEALVRFHDEAAGELPEKQATEAEGSKLAKAMVKASSAFSAMVNSDASHLARMLIEGYEMGIVSLQKCVNELENKSKEVPAKAKELIKFYDKSIKELRAYL</sequence>
<dbReference type="EMBL" id="DVOE01000074">
    <property type="protein sequence ID" value="HIU99158.1"/>
    <property type="molecule type" value="Genomic_DNA"/>
</dbReference>
<protein>
    <recommendedName>
        <fullName evidence="3">DUF2383 domain-containing protein</fullName>
    </recommendedName>
</protein>
<dbReference type="AlphaFoldDB" id="A0A9D1N9V4"/>
<gene>
    <name evidence="1" type="ORF">IAC73_04890</name>
</gene>
<name>A0A9D1N9V4_9FIRM</name>
<organism evidence="1 2">
    <name type="scientific">Candidatus Limadaptatus stercoripullorum</name>
    <dbReference type="NCBI Taxonomy" id="2840846"/>
    <lineage>
        <taxon>Bacteria</taxon>
        <taxon>Bacillati</taxon>
        <taxon>Bacillota</taxon>
        <taxon>Clostridia</taxon>
        <taxon>Eubacteriales</taxon>
        <taxon>Candidatus Limadaptatus</taxon>
    </lineage>
</organism>
<evidence type="ECO:0008006" key="3">
    <source>
        <dbReference type="Google" id="ProtNLM"/>
    </source>
</evidence>
<proteinExistence type="predicted"/>
<comment type="caution">
    <text evidence="1">The sequence shown here is derived from an EMBL/GenBank/DDBJ whole genome shotgun (WGS) entry which is preliminary data.</text>
</comment>
<evidence type="ECO:0000313" key="1">
    <source>
        <dbReference type="EMBL" id="HIU99158.1"/>
    </source>
</evidence>
<evidence type="ECO:0000313" key="2">
    <source>
        <dbReference type="Proteomes" id="UP000886857"/>
    </source>
</evidence>
<accession>A0A9D1N9V4</accession>